<comment type="similarity">
    <text evidence="3">Belongs to the aldo/keto reductase family. Aldo/keto reductase 2 subfamily.</text>
</comment>
<sequence>MERSLNMKYTILPNTNLKVSKICLGTMTFGNQNTEAEAHEQLDFAIEKGVNFIDTAEMYAIPASPDTQGLTEKYIGSWISKAGMRSKIVLASKVTGPSRGFSHIREELDFSKESLEDALHKSLKRLQTDYLDLYQLHWPERAVNIFGTRDYNHAPNKRWEDNLAEILERLEAFVKEGKVRHLGLSNETPFGVMRYMEENRKGKLKMVSVQNAYNLLQRRDEVGLTEVLQMENIGYLPYSPLGFGVLTGKYLNGQKPANARVTLYPRYSRYSSESSMEATKAYKEIAETFGLSLTQLALAFVNERPFVTSNIIGATSVAQLSENIDSINVTLSEEILNKIQSVHERMPNPAP</sequence>
<evidence type="ECO:0000256" key="3">
    <source>
        <dbReference type="ARBA" id="ARBA00038157"/>
    </source>
</evidence>
<dbReference type="CDD" id="cd19094">
    <property type="entry name" value="AKR_Tas-like"/>
    <property type="match status" value="1"/>
</dbReference>
<reference evidence="6 7" key="1">
    <citation type="submission" date="2018-07" db="EMBL/GenBank/DDBJ databases">
        <title>Genomic Encyclopedia of Type Strains, Phase IV (KMG-IV): sequencing the most valuable type-strain genomes for metagenomic binning, comparative biology and taxonomic classification.</title>
        <authorList>
            <person name="Goeker M."/>
        </authorList>
    </citation>
    <scope>NUCLEOTIDE SEQUENCE [LARGE SCALE GENOMIC DNA]</scope>
    <source>
        <strain evidence="6 7">DSM 101478</strain>
    </source>
</reference>
<dbReference type="PANTHER" id="PTHR43364:SF4">
    <property type="entry name" value="NAD(P)-LINKED OXIDOREDUCTASE SUPERFAMILY PROTEIN"/>
    <property type="match status" value="1"/>
</dbReference>
<dbReference type="GO" id="GO:0016491">
    <property type="term" value="F:oxidoreductase activity"/>
    <property type="evidence" value="ECO:0007669"/>
    <property type="project" value="UniProtKB-KW"/>
</dbReference>
<keyword evidence="2" id="KW-0560">Oxidoreductase</keyword>
<dbReference type="Pfam" id="PF00248">
    <property type="entry name" value="Aldo_ket_red"/>
    <property type="match status" value="1"/>
</dbReference>
<dbReference type="Proteomes" id="UP000255317">
    <property type="component" value="Unassembled WGS sequence"/>
</dbReference>
<dbReference type="EMBL" id="QRAO01000001">
    <property type="protein sequence ID" value="RDK88178.1"/>
    <property type="molecule type" value="Genomic_DNA"/>
</dbReference>
<proteinExistence type="inferred from homology"/>
<dbReference type="AlphaFoldDB" id="A0A370QIJ4"/>
<evidence type="ECO:0000256" key="2">
    <source>
        <dbReference type="ARBA" id="ARBA00023002"/>
    </source>
</evidence>
<accession>A0A370QIJ4</accession>
<feature type="domain" description="NADP-dependent oxidoreductase" evidence="5">
    <location>
        <begin position="21"/>
        <end position="343"/>
    </location>
</feature>
<keyword evidence="1" id="KW-0521">NADP</keyword>
<name>A0A370QIJ4_9FLAO</name>
<dbReference type="NCBIfam" id="NF007912">
    <property type="entry name" value="PRK10625.1"/>
    <property type="match status" value="1"/>
</dbReference>
<dbReference type="FunFam" id="3.20.20.100:FF:000005">
    <property type="entry name" value="NADP(H)-dependent aldo-keto reductase"/>
    <property type="match status" value="1"/>
</dbReference>
<dbReference type="PANTHER" id="PTHR43364">
    <property type="entry name" value="NADH-SPECIFIC METHYLGLYOXAL REDUCTASE-RELATED"/>
    <property type="match status" value="1"/>
</dbReference>
<dbReference type="SUPFAM" id="SSF51430">
    <property type="entry name" value="NAD(P)-linked oxidoreductase"/>
    <property type="match status" value="1"/>
</dbReference>
<comment type="caution">
    <text evidence="6">The sequence shown here is derived from an EMBL/GenBank/DDBJ whole genome shotgun (WGS) entry which is preliminary data.</text>
</comment>
<dbReference type="InterPro" id="IPR023210">
    <property type="entry name" value="NADP_OxRdtase_dom"/>
</dbReference>
<dbReference type="InterPro" id="IPR050523">
    <property type="entry name" value="AKR_Detox_Biosynth"/>
</dbReference>
<dbReference type="Gene3D" id="3.20.20.100">
    <property type="entry name" value="NADP-dependent oxidoreductase domain"/>
    <property type="match status" value="1"/>
</dbReference>
<gene>
    <name evidence="6" type="ORF">C8D94_10147</name>
</gene>
<keyword evidence="7" id="KW-1185">Reference proteome</keyword>
<evidence type="ECO:0000256" key="4">
    <source>
        <dbReference type="ARBA" id="ARBA00070119"/>
    </source>
</evidence>
<evidence type="ECO:0000259" key="5">
    <source>
        <dbReference type="Pfam" id="PF00248"/>
    </source>
</evidence>
<protein>
    <recommendedName>
        <fullName evidence="4">Protein tas</fullName>
    </recommendedName>
</protein>
<organism evidence="6 7">
    <name type="scientific">Marinirhabdus gelatinilytica</name>
    <dbReference type="NCBI Taxonomy" id="1703343"/>
    <lineage>
        <taxon>Bacteria</taxon>
        <taxon>Pseudomonadati</taxon>
        <taxon>Bacteroidota</taxon>
        <taxon>Flavobacteriia</taxon>
        <taxon>Flavobacteriales</taxon>
        <taxon>Flavobacteriaceae</taxon>
    </lineage>
</organism>
<evidence type="ECO:0000256" key="1">
    <source>
        <dbReference type="ARBA" id="ARBA00022857"/>
    </source>
</evidence>
<evidence type="ECO:0000313" key="6">
    <source>
        <dbReference type="EMBL" id="RDK88178.1"/>
    </source>
</evidence>
<dbReference type="InterPro" id="IPR036812">
    <property type="entry name" value="NAD(P)_OxRdtase_dom_sf"/>
</dbReference>
<evidence type="ECO:0000313" key="7">
    <source>
        <dbReference type="Proteomes" id="UP000255317"/>
    </source>
</evidence>